<accession>A0A916YH03</accession>
<sequence length="93" mass="9995">MKNIPDAPRRRRDIGSYGLLLGFVSAVFLLVPFIGDALAVVPSVGALVLAFMTISRHEVDRTVRVWPAIVGALLGVVVLFIVGSMLLVTTSFD</sequence>
<feature type="transmembrane region" description="Helical" evidence="1">
    <location>
        <begin position="14"/>
        <end position="31"/>
    </location>
</feature>
<dbReference type="RefSeq" id="WP_188713015.1">
    <property type="nucleotide sequence ID" value="NZ_BMHO01000002.1"/>
</dbReference>
<feature type="transmembrane region" description="Helical" evidence="1">
    <location>
        <begin position="37"/>
        <end position="54"/>
    </location>
</feature>
<keyword evidence="1" id="KW-0812">Transmembrane</keyword>
<keyword evidence="3" id="KW-1185">Reference proteome</keyword>
<keyword evidence="1" id="KW-1133">Transmembrane helix</keyword>
<comment type="caution">
    <text evidence="2">The sequence shown here is derived from an EMBL/GenBank/DDBJ whole genome shotgun (WGS) entry which is preliminary data.</text>
</comment>
<reference evidence="2" key="2">
    <citation type="submission" date="2020-09" db="EMBL/GenBank/DDBJ databases">
        <authorList>
            <person name="Sun Q."/>
            <person name="Zhou Y."/>
        </authorList>
    </citation>
    <scope>NUCLEOTIDE SEQUENCE</scope>
    <source>
        <strain evidence="2">CGMCC 1.15152</strain>
    </source>
</reference>
<evidence type="ECO:0000313" key="3">
    <source>
        <dbReference type="Proteomes" id="UP000633205"/>
    </source>
</evidence>
<protein>
    <submittedName>
        <fullName evidence="2">Uncharacterized protein</fullName>
    </submittedName>
</protein>
<dbReference type="EMBL" id="BMHO01000002">
    <property type="protein sequence ID" value="GGD45065.1"/>
    <property type="molecule type" value="Genomic_DNA"/>
</dbReference>
<dbReference type="Proteomes" id="UP000633205">
    <property type="component" value="Unassembled WGS sequence"/>
</dbReference>
<evidence type="ECO:0000256" key="1">
    <source>
        <dbReference type="SAM" id="Phobius"/>
    </source>
</evidence>
<proteinExistence type="predicted"/>
<feature type="transmembrane region" description="Helical" evidence="1">
    <location>
        <begin position="66"/>
        <end position="88"/>
    </location>
</feature>
<evidence type="ECO:0000313" key="2">
    <source>
        <dbReference type="EMBL" id="GGD45065.1"/>
    </source>
</evidence>
<dbReference type="AlphaFoldDB" id="A0A916YH03"/>
<gene>
    <name evidence="2" type="ORF">GCM10010915_27900</name>
</gene>
<reference evidence="2" key="1">
    <citation type="journal article" date="2014" name="Int. J. Syst. Evol. Microbiol.">
        <title>Complete genome sequence of Corynebacterium casei LMG S-19264T (=DSM 44701T), isolated from a smear-ripened cheese.</title>
        <authorList>
            <consortium name="US DOE Joint Genome Institute (JGI-PGF)"/>
            <person name="Walter F."/>
            <person name="Albersmeier A."/>
            <person name="Kalinowski J."/>
            <person name="Ruckert C."/>
        </authorList>
    </citation>
    <scope>NUCLEOTIDE SEQUENCE</scope>
    <source>
        <strain evidence="2">CGMCC 1.15152</strain>
    </source>
</reference>
<organism evidence="2 3">
    <name type="scientific">Microbacterium faecale</name>
    <dbReference type="NCBI Taxonomy" id="1804630"/>
    <lineage>
        <taxon>Bacteria</taxon>
        <taxon>Bacillati</taxon>
        <taxon>Actinomycetota</taxon>
        <taxon>Actinomycetes</taxon>
        <taxon>Micrococcales</taxon>
        <taxon>Microbacteriaceae</taxon>
        <taxon>Microbacterium</taxon>
    </lineage>
</organism>
<name>A0A916YH03_9MICO</name>
<keyword evidence="1" id="KW-0472">Membrane</keyword>